<comment type="caution">
    <text evidence="1">The sequence shown here is derived from an EMBL/GenBank/DDBJ whole genome shotgun (WGS) entry which is preliminary data.</text>
</comment>
<organism evidence="1">
    <name type="scientific">marine sediment metagenome</name>
    <dbReference type="NCBI Taxonomy" id="412755"/>
    <lineage>
        <taxon>unclassified sequences</taxon>
        <taxon>metagenomes</taxon>
        <taxon>ecological metagenomes</taxon>
    </lineage>
</organism>
<reference evidence="1" key="1">
    <citation type="journal article" date="2014" name="Front. Microbiol.">
        <title>High frequency of phylogenetically diverse reductive dehalogenase-homologous genes in deep subseafloor sedimentary metagenomes.</title>
        <authorList>
            <person name="Kawai M."/>
            <person name="Futagami T."/>
            <person name="Toyoda A."/>
            <person name="Takaki Y."/>
            <person name="Nishi S."/>
            <person name="Hori S."/>
            <person name="Arai W."/>
            <person name="Tsubouchi T."/>
            <person name="Morono Y."/>
            <person name="Uchiyama I."/>
            <person name="Ito T."/>
            <person name="Fujiyama A."/>
            <person name="Inagaki F."/>
            <person name="Takami H."/>
        </authorList>
    </citation>
    <scope>NUCLEOTIDE SEQUENCE</scope>
    <source>
        <strain evidence="1">Expedition CK06-06</strain>
    </source>
</reference>
<name>X1QLL0_9ZZZZ</name>
<feature type="non-terminal residue" evidence="1">
    <location>
        <position position="1"/>
    </location>
</feature>
<sequence length="44" mass="4942">GLNSPFIAFFALLERLFRQSDSELIYGVSPNKAVVRFEKTPGEP</sequence>
<proteinExistence type="predicted"/>
<protein>
    <submittedName>
        <fullName evidence="1">Uncharacterized protein</fullName>
    </submittedName>
</protein>
<gene>
    <name evidence="1" type="ORF">S06H3_53274</name>
</gene>
<accession>X1QLL0</accession>
<dbReference type="AlphaFoldDB" id="X1QLL0"/>
<dbReference type="EMBL" id="BARV01033960">
    <property type="protein sequence ID" value="GAI55681.1"/>
    <property type="molecule type" value="Genomic_DNA"/>
</dbReference>
<evidence type="ECO:0000313" key="1">
    <source>
        <dbReference type="EMBL" id="GAI55681.1"/>
    </source>
</evidence>